<dbReference type="OrthoDB" id="9807095at2"/>
<organism evidence="6 7">
    <name type="scientific">Acetonema longum DSM 6540</name>
    <dbReference type="NCBI Taxonomy" id="1009370"/>
    <lineage>
        <taxon>Bacteria</taxon>
        <taxon>Bacillati</taxon>
        <taxon>Bacillota</taxon>
        <taxon>Negativicutes</taxon>
        <taxon>Acetonemataceae</taxon>
        <taxon>Acetonema</taxon>
    </lineage>
</organism>
<dbReference type="Proteomes" id="UP000003240">
    <property type="component" value="Unassembled WGS sequence"/>
</dbReference>
<dbReference type="GO" id="GO:0019740">
    <property type="term" value="P:nitrogen utilization"/>
    <property type="evidence" value="ECO:0007669"/>
    <property type="project" value="TreeGrafter"/>
</dbReference>
<dbReference type="PANTHER" id="PTHR43407">
    <property type="entry name" value="GLUTAMINE SYNTHETASE"/>
    <property type="match status" value="1"/>
</dbReference>
<protein>
    <recommendedName>
        <fullName evidence="2">glutamine synthetase</fullName>
        <ecNumber evidence="2">6.3.1.2</ecNumber>
    </recommendedName>
</protein>
<dbReference type="Pfam" id="PF00120">
    <property type="entry name" value="Gln-synt_C"/>
    <property type="match status" value="1"/>
</dbReference>
<dbReference type="RefSeq" id="WP_004098687.1">
    <property type="nucleotide sequence ID" value="NZ_AFGF01000221.1"/>
</dbReference>
<dbReference type="eggNOG" id="COG0174">
    <property type="taxonomic scope" value="Bacteria"/>
</dbReference>
<dbReference type="AlphaFoldDB" id="F7NNI5"/>
<evidence type="ECO:0000256" key="3">
    <source>
        <dbReference type="PROSITE-ProRule" id="PRU01331"/>
    </source>
</evidence>
<dbReference type="GO" id="GO:0004356">
    <property type="term" value="F:glutamine synthetase activity"/>
    <property type="evidence" value="ECO:0007669"/>
    <property type="project" value="UniProtKB-EC"/>
</dbReference>
<dbReference type="GO" id="GO:0005737">
    <property type="term" value="C:cytoplasm"/>
    <property type="evidence" value="ECO:0007669"/>
    <property type="project" value="TreeGrafter"/>
</dbReference>
<evidence type="ECO:0000313" key="7">
    <source>
        <dbReference type="Proteomes" id="UP000003240"/>
    </source>
</evidence>
<dbReference type="PROSITE" id="PS51987">
    <property type="entry name" value="GS_CATALYTIC"/>
    <property type="match status" value="1"/>
</dbReference>
<dbReference type="EC" id="6.3.1.2" evidence="2"/>
<sequence length="641" mass="71220">MTSDLLYVVPAGKYTPEAIVALLENHPEIKFVSLVGIDLAGNDTDEKIPVELFKKDVMDFYSGAAVQTDGSSVVLTGLVTLNNAKVDMLADPDVNWFVDYNFEYLDEETGKPVGTLRIPSFLVHDGQRVDSRSILAQSMEYITDELKALFKKYPKVAGLEHVNGEEIEDILFTAGTELEFWVKTPAEQAQLEELSTTQTMQENYWARTRGAARTALEQAVMMLANYGLEPEMGHKEVGGLKAQIDESGALSHVLEQMEIDWRFTTNALQTADNELQARIVVKEVFRENGLEVSFKAKPIIGVAGNGEHVHVGIAARLKSGKTVNLFSPSDMKKDFLSAVGYGAIMGLLKNYEVINPFISATNDSLNRLKPGFEAPVCIVTSLGHTPEVPSRNRTILAGLVRDVNNSRATRFEVRSPNPFTNTYIALSAFYLSMLDGIKAAVSAGRTTKELDAELSKDAGTPGFYLEKDRAYRSEHDVFDDYGAEERDRLFGKPPATVWQNMQAIGTYPEKVKVLIAGNAFRKELIDAFVAGALLRWKIELNNRIIGENLDVVRACQCLHSSASASDIDEEIWARINDLRFYLAKDKKDQRCLFSRIKAALAAGEFEQASDMQIEMAEKVGQLKVLYAEYKKNIIDDCCCLE</sequence>
<evidence type="ECO:0000259" key="5">
    <source>
        <dbReference type="PROSITE" id="PS51987"/>
    </source>
</evidence>
<dbReference type="GO" id="GO:0016020">
    <property type="term" value="C:membrane"/>
    <property type="evidence" value="ECO:0007669"/>
    <property type="project" value="TreeGrafter"/>
</dbReference>
<feature type="domain" description="GS catalytic" evidence="5">
    <location>
        <begin position="131"/>
        <end position="557"/>
    </location>
</feature>
<evidence type="ECO:0000256" key="1">
    <source>
        <dbReference type="ARBA" id="ARBA00009897"/>
    </source>
</evidence>
<dbReference type="STRING" id="1009370.ALO_18380"/>
<accession>F7NNI5</accession>
<name>F7NNI5_9FIRM</name>
<dbReference type="SMART" id="SM01230">
    <property type="entry name" value="Gln-synt_C"/>
    <property type="match status" value="1"/>
</dbReference>
<dbReference type="PANTHER" id="PTHR43407:SF1">
    <property type="entry name" value="LENGSIN"/>
    <property type="match status" value="1"/>
</dbReference>
<keyword evidence="7" id="KW-1185">Reference proteome</keyword>
<proteinExistence type="inferred from homology"/>
<reference evidence="6 7" key="1">
    <citation type="journal article" date="2011" name="EMBO J.">
        <title>Structural diversity of bacterial flagellar motors.</title>
        <authorList>
            <person name="Chen S."/>
            <person name="Beeby M."/>
            <person name="Murphy G.E."/>
            <person name="Leadbetter J.R."/>
            <person name="Hendrixson D.R."/>
            <person name="Briegel A."/>
            <person name="Li Z."/>
            <person name="Shi J."/>
            <person name="Tocheva E.I."/>
            <person name="Muller A."/>
            <person name="Dobro M.J."/>
            <person name="Jensen G.J."/>
        </authorList>
    </citation>
    <scope>NUCLEOTIDE SEQUENCE [LARGE SCALE GENOMIC DNA]</scope>
    <source>
        <strain evidence="6 7">DSM 6540</strain>
    </source>
</reference>
<dbReference type="GO" id="GO:0006542">
    <property type="term" value="P:glutamine biosynthetic process"/>
    <property type="evidence" value="ECO:0007669"/>
    <property type="project" value="TreeGrafter"/>
</dbReference>
<dbReference type="SUPFAM" id="SSF55931">
    <property type="entry name" value="Glutamine synthetase/guanido kinase"/>
    <property type="match status" value="1"/>
</dbReference>
<evidence type="ECO:0000313" key="6">
    <source>
        <dbReference type="EMBL" id="EGO62426.1"/>
    </source>
</evidence>
<dbReference type="InterPro" id="IPR008146">
    <property type="entry name" value="Gln_synth_cat_dom"/>
</dbReference>
<evidence type="ECO:0000256" key="2">
    <source>
        <dbReference type="ARBA" id="ARBA00012937"/>
    </source>
</evidence>
<evidence type="ECO:0000256" key="4">
    <source>
        <dbReference type="RuleBase" id="RU000384"/>
    </source>
</evidence>
<comment type="similarity">
    <text evidence="1 3 4">Belongs to the glutamine synthetase family.</text>
</comment>
<dbReference type="EMBL" id="AFGF01000221">
    <property type="protein sequence ID" value="EGO62426.1"/>
    <property type="molecule type" value="Genomic_DNA"/>
</dbReference>
<comment type="caution">
    <text evidence="6">The sequence shown here is derived from an EMBL/GenBank/DDBJ whole genome shotgun (WGS) entry which is preliminary data.</text>
</comment>
<dbReference type="Gene3D" id="3.30.590.10">
    <property type="entry name" value="Glutamine synthetase/guanido kinase, catalytic domain"/>
    <property type="match status" value="1"/>
</dbReference>
<gene>
    <name evidence="6" type="ORF">ALO_18380</name>
</gene>
<dbReference type="InterPro" id="IPR014746">
    <property type="entry name" value="Gln_synth/guanido_kin_cat_dom"/>
</dbReference>